<evidence type="ECO:0000256" key="3">
    <source>
        <dbReference type="SAM" id="MobiDB-lite"/>
    </source>
</evidence>
<dbReference type="Proteomes" id="UP000267017">
    <property type="component" value="Unassembled WGS sequence"/>
</dbReference>
<evidence type="ECO:0000313" key="4">
    <source>
        <dbReference type="EMBL" id="RRJ67784.1"/>
    </source>
</evidence>
<organism evidence="4 5">
    <name type="scientific">Paenibacillus oralis</name>
    <dbReference type="NCBI Taxonomy" id="2490856"/>
    <lineage>
        <taxon>Bacteria</taxon>
        <taxon>Bacillati</taxon>
        <taxon>Bacillota</taxon>
        <taxon>Bacilli</taxon>
        <taxon>Bacillales</taxon>
        <taxon>Paenibacillaceae</taxon>
        <taxon>Paenibacillus</taxon>
    </lineage>
</organism>
<dbReference type="InterPro" id="IPR002347">
    <property type="entry name" value="SDR_fam"/>
</dbReference>
<comment type="similarity">
    <text evidence="1">Belongs to the short-chain dehydrogenases/reductases (SDR) family.</text>
</comment>
<dbReference type="SUPFAM" id="SSF51735">
    <property type="entry name" value="NAD(P)-binding Rossmann-fold domains"/>
    <property type="match status" value="1"/>
</dbReference>
<reference evidence="4 5" key="1">
    <citation type="submission" date="2018-11" db="EMBL/GenBank/DDBJ databases">
        <title>Genome sequencing of Paenibacillus sp. KCOM 3021 (= ChDC PVNT-B20).</title>
        <authorList>
            <person name="Kook J.-K."/>
            <person name="Park S.-N."/>
            <person name="Lim Y.K."/>
        </authorList>
    </citation>
    <scope>NUCLEOTIDE SEQUENCE [LARGE SCALE GENOMIC DNA]</scope>
    <source>
        <strain evidence="4 5">KCOM 3021</strain>
    </source>
</reference>
<feature type="region of interest" description="Disordered" evidence="3">
    <location>
        <begin position="1"/>
        <end position="26"/>
    </location>
</feature>
<name>A0A3P3UCC0_9BACL</name>
<dbReference type="PANTHER" id="PTHR48107">
    <property type="entry name" value="NADPH-DEPENDENT ALDEHYDE REDUCTASE-LIKE PROTEIN, CHLOROPLASTIC-RELATED"/>
    <property type="match status" value="1"/>
</dbReference>
<keyword evidence="5" id="KW-1185">Reference proteome</keyword>
<dbReference type="PANTHER" id="PTHR48107:SF16">
    <property type="entry name" value="NADPH-DEPENDENT ALDEHYDE REDUCTASE 1, CHLOROPLASTIC"/>
    <property type="match status" value="1"/>
</dbReference>
<dbReference type="GO" id="GO:0016614">
    <property type="term" value="F:oxidoreductase activity, acting on CH-OH group of donors"/>
    <property type="evidence" value="ECO:0007669"/>
    <property type="project" value="UniProtKB-ARBA"/>
</dbReference>
<keyword evidence="2" id="KW-0560">Oxidoreductase</keyword>
<dbReference type="InterPro" id="IPR036291">
    <property type="entry name" value="NAD(P)-bd_dom_sf"/>
</dbReference>
<dbReference type="Pfam" id="PF13561">
    <property type="entry name" value="adh_short_C2"/>
    <property type="match status" value="1"/>
</dbReference>
<evidence type="ECO:0000313" key="5">
    <source>
        <dbReference type="Proteomes" id="UP000267017"/>
    </source>
</evidence>
<proteinExistence type="inferred from homology"/>
<dbReference type="Gene3D" id="3.40.50.720">
    <property type="entry name" value="NAD(P)-binding Rossmann-like Domain"/>
    <property type="match status" value="1"/>
</dbReference>
<dbReference type="AlphaFoldDB" id="A0A3P3UCC0"/>
<dbReference type="EMBL" id="RRCN01000001">
    <property type="protein sequence ID" value="RRJ67784.1"/>
    <property type="molecule type" value="Genomic_DNA"/>
</dbReference>
<gene>
    <name evidence="4" type="ORF">EHV15_26235</name>
</gene>
<evidence type="ECO:0000256" key="2">
    <source>
        <dbReference type="ARBA" id="ARBA00023002"/>
    </source>
</evidence>
<sequence length="62" mass="6525">MLKTVKVPPRTGQVAKWGEKNPMGRAGQPSEIAPAYVFLASDDSSYISGQFIDATGGVVVNS</sequence>
<dbReference type="OrthoDB" id="9803333at2"/>
<evidence type="ECO:0000256" key="1">
    <source>
        <dbReference type="ARBA" id="ARBA00006484"/>
    </source>
</evidence>
<comment type="caution">
    <text evidence="4">The sequence shown here is derived from an EMBL/GenBank/DDBJ whole genome shotgun (WGS) entry which is preliminary data.</text>
</comment>
<protein>
    <submittedName>
        <fullName evidence="4">SDR family oxidoreductase</fullName>
    </submittedName>
</protein>
<accession>A0A3P3UCC0</accession>